<dbReference type="PANTHER" id="PTHR11439">
    <property type="entry name" value="GAG-POL-RELATED RETROTRANSPOSON"/>
    <property type="match status" value="1"/>
</dbReference>
<feature type="compositionally biased region" description="Low complexity" evidence="3">
    <location>
        <begin position="154"/>
        <end position="163"/>
    </location>
</feature>
<keyword evidence="2" id="KW-0479">Metal-binding</keyword>
<dbReference type="GO" id="GO:0004190">
    <property type="term" value="F:aspartic-type endopeptidase activity"/>
    <property type="evidence" value="ECO:0007669"/>
    <property type="project" value="UniProtKB-KW"/>
</dbReference>
<dbReference type="EMBL" id="OIVN01004176">
    <property type="protein sequence ID" value="SPD15868.1"/>
    <property type="molecule type" value="Genomic_DNA"/>
</dbReference>
<sequence length="1010" mass="111740">MSSSSNQTQTINLNTQPFSTAATPLIALNITAQINEKLTRSTFPQCRIPDYLHAIKALADEIAIIDHPISDDDLTLYVLSDLGPDFREIAAPIRARETSLAFEELHDLLVGHESYLRRLEAATQQLVASANYTHRTKQGDPAKKFSRSSGQHRSNNSASSQNNVQRDGRRSYHGSGWPNNSNRRYQPKCQICDQLGHIAKSCPQLHSNGVTVNCAQTSTGKDKNWLLDSAASHNITGDLANLSVHSEYDGTDEVILGDGSGLAVSHIGSLALHSPNRTFILRDTLCVPNLCKNLISVHHLTKQNNVFVELHPFHFFVKDKITGAILIRGACDNGVYTFPGKMVASSSPMVANVHERTSIDGWHKRLGHPSLKIVHNLPPPVHVPSSTMPVSSPAPVLPVGAHTIATSSSGNSPSHPHIDAQPLGQLENPPNLPPPQTQNLSVPPPRVHQMTTRSMNKIFKPKQVNSVSKHPLPQTIEPTSVSQAISQPQWREAMSTELTALMKHGTWDLVPSPSNCNPVGCKWVFRVKRKADGSVDRFKARLVAKGYNQRPGLDYKETFSPVVKPATIRTIMTIAVMNGWELRQMDVNNAFLNGELTETVYMMQPSGFKDLSKPTHVCRLRKAIYGLKQAPRAWYTALKNAILQLGFHTSKADSSLFIYSQGSIISYFLVYVDDLVITGNNSTFVASIIKQLGAKFSLKDMGLLHFFLGIEVVPTQAGLFLSQHKYVRDLLSKTNMSAAKDVSTPLSTSQSLKLVDGTAPVDSSDFRRIIGSVQYLSLTRPDISFAVNKLSQFMHKPTQTHWIATKRLLRYLKQTIFHSIQISKSGLPLLTTFSDADWAGNVDDRTSTSAYISFLGSTPISWSSKKQRAVARSFTEAEYRALANAASETMWLQNLLKELGFPLKTAPQLLCDNLGATHLSFNPVNHSRMKHIQIDLHFVRDLVQQGCLQVRHVHTQDQLADLLTKPLSRQRTKLLSNKIGLADGSPILRGRIKEDCVDCVDQVNSKTKHI</sequence>
<dbReference type="PANTHER" id="PTHR11439:SF517">
    <property type="entry name" value="CYSTEINE-RICH RLK (RECEPTOR-LIKE PROTEIN KINASE) 8"/>
    <property type="match status" value="1"/>
</dbReference>
<proteinExistence type="predicted"/>
<feature type="domain" description="CCHC-type" evidence="4">
    <location>
        <begin position="188"/>
        <end position="204"/>
    </location>
</feature>
<gene>
    <name evidence="5" type="ORF">FSB_LOCUS43750</name>
</gene>
<evidence type="ECO:0000256" key="3">
    <source>
        <dbReference type="SAM" id="MobiDB-lite"/>
    </source>
</evidence>
<reference evidence="5" key="1">
    <citation type="submission" date="2018-02" db="EMBL/GenBank/DDBJ databases">
        <authorList>
            <person name="Cohen D.B."/>
            <person name="Kent A.D."/>
        </authorList>
    </citation>
    <scope>NUCLEOTIDE SEQUENCE</scope>
</reference>
<keyword evidence="1" id="KW-0645">Protease</keyword>
<dbReference type="Pfam" id="PF22936">
    <property type="entry name" value="Pol_BBD"/>
    <property type="match status" value="1"/>
</dbReference>
<feature type="compositionally biased region" description="Pro residues" evidence="3">
    <location>
        <begin position="430"/>
        <end position="446"/>
    </location>
</feature>
<feature type="compositionally biased region" description="Polar residues" evidence="3">
    <location>
        <begin position="404"/>
        <end position="414"/>
    </location>
</feature>
<dbReference type="InterPro" id="IPR036875">
    <property type="entry name" value="Znf_CCHC_sf"/>
</dbReference>
<feature type="region of interest" description="Disordered" evidence="3">
    <location>
        <begin position="464"/>
        <end position="487"/>
    </location>
</feature>
<dbReference type="GO" id="GO:0008270">
    <property type="term" value="F:zinc ion binding"/>
    <property type="evidence" value="ECO:0007669"/>
    <property type="project" value="UniProtKB-KW"/>
</dbReference>
<dbReference type="SUPFAM" id="SSF56672">
    <property type="entry name" value="DNA/RNA polymerases"/>
    <property type="match status" value="1"/>
</dbReference>
<evidence type="ECO:0000259" key="4">
    <source>
        <dbReference type="PROSITE" id="PS50158"/>
    </source>
</evidence>
<accession>A0A2N9HUZ6</accession>
<dbReference type="SUPFAM" id="SSF57756">
    <property type="entry name" value="Retrovirus zinc finger-like domains"/>
    <property type="match status" value="1"/>
</dbReference>
<dbReference type="AlphaFoldDB" id="A0A2N9HUZ6"/>
<dbReference type="InterPro" id="IPR054722">
    <property type="entry name" value="PolX-like_BBD"/>
</dbReference>
<feature type="region of interest" description="Disordered" evidence="3">
    <location>
        <begin position="402"/>
        <end position="448"/>
    </location>
</feature>
<keyword evidence="1" id="KW-0064">Aspartyl protease</keyword>
<dbReference type="InterPro" id="IPR001878">
    <property type="entry name" value="Znf_CCHC"/>
</dbReference>
<evidence type="ECO:0000256" key="1">
    <source>
        <dbReference type="ARBA" id="ARBA00022750"/>
    </source>
</evidence>
<keyword evidence="2" id="KW-0863">Zinc-finger</keyword>
<dbReference type="CDD" id="cd09272">
    <property type="entry name" value="RNase_HI_RT_Ty1"/>
    <property type="match status" value="1"/>
</dbReference>
<evidence type="ECO:0000256" key="2">
    <source>
        <dbReference type="PROSITE-ProRule" id="PRU00047"/>
    </source>
</evidence>
<keyword evidence="1" id="KW-0378">Hydrolase</keyword>
<evidence type="ECO:0000313" key="5">
    <source>
        <dbReference type="EMBL" id="SPD15868.1"/>
    </source>
</evidence>
<dbReference type="InterPro" id="IPR025724">
    <property type="entry name" value="GAG-pre-integrase_dom"/>
</dbReference>
<name>A0A2N9HUZ6_FAGSY</name>
<protein>
    <recommendedName>
        <fullName evidence="4">CCHC-type domain-containing protein</fullName>
    </recommendedName>
</protein>
<dbReference type="PROSITE" id="PS50158">
    <property type="entry name" value="ZF_CCHC"/>
    <property type="match status" value="1"/>
</dbReference>
<organism evidence="5">
    <name type="scientific">Fagus sylvatica</name>
    <name type="common">Beechnut</name>
    <dbReference type="NCBI Taxonomy" id="28930"/>
    <lineage>
        <taxon>Eukaryota</taxon>
        <taxon>Viridiplantae</taxon>
        <taxon>Streptophyta</taxon>
        <taxon>Embryophyta</taxon>
        <taxon>Tracheophyta</taxon>
        <taxon>Spermatophyta</taxon>
        <taxon>Magnoliopsida</taxon>
        <taxon>eudicotyledons</taxon>
        <taxon>Gunneridae</taxon>
        <taxon>Pentapetalae</taxon>
        <taxon>rosids</taxon>
        <taxon>fabids</taxon>
        <taxon>Fagales</taxon>
        <taxon>Fagaceae</taxon>
        <taxon>Fagus</taxon>
    </lineage>
</organism>
<dbReference type="InterPro" id="IPR043502">
    <property type="entry name" value="DNA/RNA_pol_sf"/>
</dbReference>
<dbReference type="Pfam" id="PF07727">
    <property type="entry name" value="RVT_2"/>
    <property type="match status" value="1"/>
</dbReference>
<dbReference type="GO" id="GO:0003676">
    <property type="term" value="F:nucleic acid binding"/>
    <property type="evidence" value="ECO:0007669"/>
    <property type="project" value="InterPro"/>
</dbReference>
<feature type="region of interest" description="Disordered" evidence="3">
    <location>
        <begin position="131"/>
        <end position="181"/>
    </location>
</feature>
<feature type="compositionally biased region" description="Polar residues" evidence="3">
    <location>
        <begin position="476"/>
        <end position="487"/>
    </location>
</feature>
<dbReference type="Pfam" id="PF13976">
    <property type="entry name" value="gag_pre-integrs"/>
    <property type="match status" value="1"/>
</dbReference>
<dbReference type="InterPro" id="IPR013103">
    <property type="entry name" value="RVT_2"/>
</dbReference>
<keyword evidence="2" id="KW-0862">Zinc</keyword>